<dbReference type="PROSITE" id="PS50004">
    <property type="entry name" value="C2"/>
    <property type="match status" value="1"/>
</dbReference>
<organism evidence="2 3">
    <name type="scientific">Acropora cervicornis</name>
    <name type="common">Staghorn coral</name>
    <dbReference type="NCBI Taxonomy" id="6130"/>
    <lineage>
        <taxon>Eukaryota</taxon>
        <taxon>Metazoa</taxon>
        <taxon>Cnidaria</taxon>
        <taxon>Anthozoa</taxon>
        <taxon>Hexacorallia</taxon>
        <taxon>Scleractinia</taxon>
        <taxon>Astrocoeniina</taxon>
        <taxon>Acroporidae</taxon>
        <taxon>Acropora</taxon>
    </lineage>
</organism>
<keyword evidence="3" id="KW-1185">Reference proteome</keyword>
<dbReference type="PANTHER" id="PTHR45761:SF1">
    <property type="entry name" value="EXTENDED SYNAPTOTAGMIN-LIKE PROTEIN 2, ISOFORM C"/>
    <property type="match status" value="1"/>
</dbReference>
<dbReference type="InterPro" id="IPR037752">
    <property type="entry name" value="C2C_KIAA1228"/>
</dbReference>
<dbReference type="SMART" id="SM00239">
    <property type="entry name" value="C2"/>
    <property type="match status" value="1"/>
</dbReference>
<dbReference type="InterPro" id="IPR000008">
    <property type="entry name" value="C2_dom"/>
</dbReference>
<dbReference type="EMBL" id="JARQWQ010000008">
    <property type="protein sequence ID" value="KAK2570435.1"/>
    <property type="molecule type" value="Genomic_DNA"/>
</dbReference>
<dbReference type="PANTHER" id="PTHR45761">
    <property type="entry name" value="EXTENDED SYNAPTOTAGMIN-LIKE PROTEIN 2, ISOFORM C"/>
    <property type="match status" value="1"/>
</dbReference>
<feature type="domain" description="C2" evidence="1">
    <location>
        <begin position="204"/>
        <end position="327"/>
    </location>
</feature>
<dbReference type="Proteomes" id="UP001249851">
    <property type="component" value="Unassembled WGS sequence"/>
</dbReference>
<protein>
    <submittedName>
        <fullName evidence="2">Extended synaptotagmin-2</fullName>
    </submittedName>
</protein>
<reference evidence="2" key="2">
    <citation type="journal article" date="2023" name="Science">
        <title>Genomic signatures of disease resistance in endangered staghorn corals.</title>
        <authorList>
            <person name="Vollmer S.V."/>
            <person name="Selwyn J.D."/>
            <person name="Despard B.A."/>
            <person name="Roesel C.L."/>
        </authorList>
    </citation>
    <scope>NUCLEOTIDE SEQUENCE</scope>
    <source>
        <strain evidence="2">K2</strain>
    </source>
</reference>
<gene>
    <name evidence="2" type="ORF">P5673_005251</name>
</gene>
<dbReference type="GO" id="GO:0005544">
    <property type="term" value="F:calcium-dependent phospholipid binding"/>
    <property type="evidence" value="ECO:0007669"/>
    <property type="project" value="TreeGrafter"/>
</dbReference>
<dbReference type="SUPFAM" id="SSF49562">
    <property type="entry name" value="C2 domain (Calcium/lipid-binding domain, CaLB)"/>
    <property type="match status" value="2"/>
</dbReference>
<dbReference type="CDD" id="cd04030">
    <property type="entry name" value="C2C_KIAA1228"/>
    <property type="match status" value="1"/>
</dbReference>
<dbReference type="Pfam" id="PF00168">
    <property type="entry name" value="C2"/>
    <property type="match status" value="2"/>
</dbReference>
<dbReference type="GO" id="GO:0006869">
    <property type="term" value="P:lipid transport"/>
    <property type="evidence" value="ECO:0007669"/>
    <property type="project" value="InterPro"/>
</dbReference>
<dbReference type="GO" id="GO:0005509">
    <property type="term" value="F:calcium ion binding"/>
    <property type="evidence" value="ECO:0007669"/>
    <property type="project" value="TreeGrafter"/>
</dbReference>
<dbReference type="GO" id="GO:0005789">
    <property type="term" value="C:endoplasmic reticulum membrane"/>
    <property type="evidence" value="ECO:0007669"/>
    <property type="project" value="TreeGrafter"/>
</dbReference>
<reference evidence="2" key="1">
    <citation type="journal article" date="2023" name="G3 (Bethesda)">
        <title>Whole genome assembly and annotation of the endangered Caribbean coral Acropora cervicornis.</title>
        <authorList>
            <person name="Selwyn J.D."/>
            <person name="Vollmer S.V."/>
        </authorList>
    </citation>
    <scope>NUCLEOTIDE SEQUENCE</scope>
    <source>
        <strain evidence="2">K2</strain>
    </source>
</reference>
<name>A0AAD9QZU2_ACRCE</name>
<dbReference type="FunFam" id="2.60.40.150:FF:000093">
    <property type="entry name" value="Extended synaptotagmin 3"/>
    <property type="match status" value="1"/>
</dbReference>
<dbReference type="InterPro" id="IPR035892">
    <property type="entry name" value="C2_domain_sf"/>
</dbReference>
<evidence type="ECO:0000313" key="2">
    <source>
        <dbReference type="EMBL" id="KAK2570435.1"/>
    </source>
</evidence>
<dbReference type="GO" id="GO:0061817">
    <property type="term" value="P:endoplasmic reticulum-plasma membrane tethering"/>
    <property type="evidence" value="ECO:0007669"/>
    <property type="project" value="InterPro"/>
</dbReference>
<evidence type="ECO:0000313" key="3">
    <source>
        <dbReference type="Proteomes" id="UP001249851"/>
    </source>
</evidence>
<dbReference type="GO" id="GO:0031210">
    <property type="term" value="F:phosphatidylcholine binding"/>
    <property type="evidence" value="ECO:0007669"/>
    <property type="project" value="TreeGrafter"/>
</dbReference>
<dbReference type="Gene3D" id="2.60.40.150">
    <property type="entry name" value="C2 domain"/>
    <property type="match status" value="3"/>
</dbReference>
<proteinExistence type="predicted"/>
<dbReference type="GO" id="GO:0008429">
    <property type="term" value="F:phosphatidylethanolamine binding"/>
    <property type="evidence" value="ECO:0007669"/>
    <property type="project" value="TreeGrafter"/>
</dbReference>
<evidence type="ECO:0000259" key="1">
    <source>
        <dbReference type="PROSITE" id="PS50004"/>
    </source>
</evidence>
<sequence>MKYLRVEADISTIAQQGNVDLPDKVVEGDETSASAALFVKLDSAKNLPVTNAARGTTSAFCKLTVGNVTFKSKIFDSQKEKSIGKLEFSLAQLTKSDDMTMEQHFPLKGSGHNSTLTCKVTLKAMFTQDDDTSDEDETDTDEPDVIVADELQGGKVSEIPSSKQSLASDKGHLKRCIFFCFCLAPSDASTVRRRKAAPKIQRTVSGDVRLTTRYNKQGSKLEVMVHQARNLLACDSDGLSDPYVRAYLLPDKSRSGRRRTDVKKNTLEPVFEETFDWFVPEDQLKERTLDITVKNNVSFFSKSKTSMGQVLLDLGKMDLSKAVTEWYMLRDEQNDED</sequence>
<accession>A0AAD9QZU2</accession>
<dbReference type="InterPro" id="IPR051634">
    <property type="entry name" value="Extended_Synaptotagmin"/>
</dbReference>
<dbReference type="GO" id="GO:0035091">
    <property type="term" value="F:phosphatidylinositol binding"/>
    <property type="evidence" value="ECO:0007669"/>
    <property type="project" value="TreeGrafter"/>
</dbReference>
<comment type="caution">
    <text evidence="2">The sequence shown here is derived from an EMBL/GenBank/DDBJ whole genome shotgun (WGS) entry which is preliminary data.</text>
</comment>
<dbReference type="AlphaFoldDB" id="A0AAD9QZU2"/>